<accession>A0A1V9XHU9</accession>
<keyword evidence="4 7" id="KW-0812">Transmembrane</keyword>
<evidence type="ECO:0000256" key="6">
    <source>
        <dbReference type="ARBA" id="ARBA00023136"/>
    </source>
</evidence>
<keyword evidence="5 7" id="KW-1133">Transmembrane helix</keyword>
<reference evidence="8 9" key="1">
    <citation type="journal article" date="2017" name="Gigascience">
        <title>Draft genome of the honey bee ectoparasitic mite, Tropilaelaps mercedesae, is shaped by the parasitic life history.</title>
        <authorList>
            <person name="Dong X."/>
            <person name="Armstrong S.D."/>
            <person name="Xia D."/>
            <person name="Makepeace B.L."/>
            <person name="Darby A.C."/>
            <person name="Kadowaki T."/>
        </authorList>
    </citation>
    <scope>NUCLEOTIDE SEQUENCE [LARGE SCALE GENOMIC DNA]</scope>
    <source>
        <strain evidence="8">Wuxi-XJTLU</strain>
    </source>
</reference>
<dbReference type="EMBL" id="MNPL01010668">
    <property type="protein sequence ID" value="OQR73001.1"/>
    <property type="molecule type" value="Genomic_DNA"/>
</dbReference>
<dbReference type="AlphaFoldDB" id="A0A1V9XHU9"/>
<keyword evidence="9" id="KW-1185">Reference proteome</keyword>
<feature type="transmembrane region" description="Helical" evidence="7">
    <location>
        <begin position="501"/>
        <end position="525"/>
    </location>
</feature>
<keyword evidence="6 7" id="KW-0472">Membrane</keyword>
<feature type="transmembrane region" description="Helical" evidence="7">
    <location>
        <begin position="311"/>
        <end position="330"/>
    </location>
</feature>
<feature type="transmembrane region" description="Helical" evidence="7">
    <location>
        <begin position="537"/>
        <end position="564"/>
    </location>
</feature>
<evidence type="ECO:0000256" key="2">
    <source>
        <dbReference type="ARBA" id="ARBA00007965"/>
    </source>
</evidence>
<feature type="transmembrane region" description="Helical" evidence="7">
    <location>
        <begin position="218"/>
        <end position="236"/>
    </location>
</feature>
<feature type="transmembrane region" description="Helical" evidence="7">
    <location>
        <begin position="424"/>
        <end position="449"/>
    </location>
</feature>
<comment type="subcellular location">
    <subcellularLocation>
        <location evidence="1">Membrane</location>
        <topology evidence="1">Multi-pass membrane protein</topology>
    </subcellularLocation>
</comment>
<sequence length="569" mass="61861">MSSFKLNDPLAPTYRRNYRTHLALEGSAADLNCCYVTNGQCPINGGDFGRPGPAGPFQDNRKGALTTVDTLEDEAPLLSGFSAGSENGTVNSLTSELRDNAPVDHDGMVRFAFFLFGLVSLLPWNFFITASEYWMFKFRDLPSTGKRGGNGDGRVNSTQLSAADLPKGRSILDDSGKTPLQSEFFSALSIASNVPFLLTLYLAALLNEKLPARIRNPFALIATTLLFGSVTALAVVDTDQWQEWFYRLTLVQMLLVAASAAVFQGGIMGVASTFPSEYTHACVVGQSAGGVFASVLQVGVLLLNVPAVISGLIYFMLAFALLMFSILVLVRTQRSAFFRHYVRYSPLPGEGQSSFQRRTSANSVLDDDYASTYESNFEVKVRTGLVARKLWHYCVALVLIYVVTIGAFPGVLVHVEASGRASVLWARLFSPVACFLVFNVGDLVGRLLASSSWSAFPVRRENLLVGLTLMRLLFLPLLFACNVQPRAKPSMPLPVFFNSDFAFIGLNAIFALSNGYLTSASMVLGPKKLEYFLQEKAGAVLVAMLATGMTIGSVASLLFVRAFFHSPKS</sequence>
<feature type="transmembrane region" description="Helical" evidence="7">
    <location>
        <begin position="248"/>
        <end position="271"/>
    </location>
</feature>
<evidence type="ECO:0000256" key="4">
    <source>
        <dbReference type="ARBA" id="ARBA00022692"/>
    </source>
</evidence>
<dbReference type="PANTHER" id="PTHR10332">
    <property type="entry name" value="EQUILIBRATIVE NUCLEOSIDE TRANSPORTER"/>
    <property type="match status" value="1"/>
</dbReference>
<dbReference type="Proteomes" id="UP000192247">
    <property type="component" value="Unassembled WGS sequence"/>
</dbReference>
<name>A0A1V9XHU9_9ACAR</name>
<feature type="transmembrane region" description="Helical" evidence="7">
    <location>
        <begin position="184"/>
        <end position="206"/>
    </location>
</feature>
<dbReference type="PANTHER" id="PTHR10332:SF88">
    <property type="entry name" value="EQUILIBRATIVE NUCLEOSIDE TRANSPORTER 1, ISOFORM A"/>
    <property type="match status" value="1"/>
</dbReference>
<feature type="transmembrane region" description="Helical" evidence="7">
    <location>
        <begin position="108"/>
        <end position="128"/>
    </location>
</feature>
<dbReference type="Pfam" id="PF01733">
    <property type="entry name" value="Nucleoside_tran"/>
    <property type="match status" value="1"/>
</dbReference>
<protein>
    <submittedName>
        <fullName evidence="8">Equilibrative nucleoside transporter 1-like</fullName>
    </submittedName>
</protein>
<evidence type="ECO:0000256" key="3">
    <source>
        <dbReference type="ARBA" id="ARBA00022448"/>
    </source>
</evidence>
<comment type="similarity">
    <text evidence="2">Belongs to the SLC29A/ENT transporter (TC 2.A.57) family.</text>
</comment>
<feature type="transmembrane region" description="Helical" evidence="7">
    <location>
        <begin position="390"/>
        <end position="412"/>
    </location>
</feature>
<evidence type="ECO:0000313" key="9">
    <source>
        <dbReference type="Proteomes" id="UP000192247"/>
    </source>
</evidence>
<evidence type="ECO:0000313" key="8">
    <source>
        <dbReference type="EMBL" id="OQR73001.1"/>
    </source>
</evidence>
<proteinExistence type="inferred from homology"/>
<feature type="transmembrane region" description="Helical" evidence="7">
    <location>
        <begin position="283"/>
        <end position="305"/>
    </location>
</feature>
<dbReference type="GO" id="GO:0005337">
    <property type="term" value="F:nucleoside transmembrane transporter activity"/>
    <property type="evidence" value="ECO:0007669"/>
    <property type="project" value="InterPro"/>
</dbReference>
<comment type="caution">
    <text evidence="8">The sequence shown here is derived from an EMBL/GenBank/DDBJ whole genome shotgun (WGS) entry which is preliminary data.</text>
</comment>
<feature type="transmembrane region" description="Helical" evidence="7">
    <location>
        <begin position="461"/>
        <end position="481"/>
    </location>
</feature>
<gene>
    <name evidence="8" type="ORF">BIW11_10018</name>
</gene>
<dbReference type="InterPro" id="IPR002259">
    <property type="entry name" value="Eqnu_transpt"/>
</dbReference>
<organism evidence="8 9">
    <name type="scientific">Tropilaelaps mercedesae</name>
    <dbReference type="NCBI Taxonomy" id="418985"/>
    <lineage>
        <taxon>Eukaryota</taxon>
        <taxon>Metazoa</taxon>
        <taxon>Ecdysozoa</taxon>
        <taxon>Arthropoda</taxon>
        <taxon>Chelicerata</taxon>
        <taxon>Arachnida</taxon>
        <taxon>Acari</taxon>
        <taxon>Parasitiformes</taxon>
        <taxon>Mesostigmata</taxon>
        <taxon>Gamasina</taxon>
        <taxon>Dermanyssoidea</taxon>
        <taxon>Laelapidae</taxon>
        <taxon>Tropilaelaps</taxon>
    </lineage>
</organism>
<dbReference type="GO" id="GO:0005886">
    <property type="term" value="C:plasma membrane"/>
    <property type="evidence" value="ECO:0007669"/>
    <property type="project" value="TreeGrafter"/>
</dbReference>
<evidence type="ECO:0000256" key="7">
    <source>
        <dbReference type="SAM" id="Phobius"/>
    </source>
</evidence>
<keyword evidence="3" id="KW-0813">Transport</keyword>
<dbReference type="PRINTS" id="PR01130">
    <property type="entry name" value="DERENTRNSPRT"/>
</dbReference>
<dbReference type="InParanoid" id="A0A1V9XHU9"/>
<evidence type="ECO:0000256" key="1">
    <source>
        <dbReference type="ARBA" id="ARBA00004141"/>
    </source>
</evidence>
<evidence type="ECO:0000256" key="5">
    <source>
        <dbReference type="ARBA" id="ARBA00022989"/>
    </source>
</evidence>
<dbReference type="OrthoDB" id="46396at2759"/>